<dbReference type="Pfam" id="PF06130">
    <property type="entry name" value="PTAC"/>
    <property type="match status" value="1"/>
</dbReference>
<keyword evidence="9 12" id="KW-0012">Acyltransferase</keyword>
<dbReference type="PANTHER" id="PTHR39453:SF1">
    <property type="entry name" value="PHOSPHATE PROPANOYLTRANSFERASE"/>
    <property type="match status" value="1"/>
</dbReference>
<gene>
    <name evidence="13" type="ORF">DES37_102186</name>
</gene>
<keyword evidence="11" id="KW-1283">Bacterial microcompartment</keyword>
<dbReference type="RefSeq" id="WP_110024880.1">
    <property type="nucleotide sequence ID" value="NZ_QGTS01000002.1"/>
</dbReference>
<proteinExistence type="inferred from homology"/>
<evidence type="ECO:0000256" key="7">
    <source>
        <dbReference type="ARBA" id="ARBA00022723"/>
    </source>
</evidence>
<dbReference type="OrthoDB" id="9784365at2"/>
<evidence type="ECO:0000256" key="3">
    <source>
        <dbReference type="ARBA" id="ARBA00007342"/>
    </source>
</evidence>
<comment type="catalytic activity">
    <reaction evidence="12">
        <text>propanoyl-CoA + phosphate = propanoyl phosphate + CoA</text>
        <dbReference type="Rhea" id="RHEA:28046"/>
        <dbReference type="ChEBI" id="CHEBI:43474"/>
        <dbReference type="ChEBI" id="CHEBI:57287"/>
        <dbReference type="ChEBI" id="CHEBI:57392"/>
        <dbReference type="ChEBI" id="CHEBI:58933"/>
        <dbReference type="EC" id="2.3.1.222"/>
    </reaction>
</comment>
<reference evidence="13 14" key="1">
    <citation type="submission" date="2018-05" db="EMBL/GenBank/DDBJ databases">
        <title>Genomic Encyclopedia of Type Strains, Phase IV (KMG-IV): sequencing the most valuable type-strain genomes for metagenomic binning, comparative biology and taxonomic classification.</title>
        <authorList>
            <person name="Goeker M."/>
        </authorList>
    </citation>
    <scope>NUCLEOTIDE SEQUENCE [LARGE SCALE GENOMIC DNA]</scope>
    <source>
        <strain evidence="13 14">DSM 19579</strain>
    </source>
</reference>
<evidence type="ECO:0000256" key="5">
    <source>
        <dbReference type="ARBA" id="ARBA00020837"/>
    </source>
</evidence>
<evidence type="ECO:0000256" key="1">
    <source>
        <dbReference type="ARBA" id="ARBA00001947"/>
    </source>
</evidence>
<dbReference type="UniPathway" id="UPA00621"/>
<evidence type="ECO:0000256" key="12">
    <source>
        <dbReference type="PIRNR" id="PIRNR010130"/>
    </source>
</evidence>
<sequence length="209" mass="22568">MDKANLEKVVTQVLDEMRVRPLPVGVSSRHLHLCQADYERLFPNEPLSVKKNLLQPGQFAATQSVTLTGPKGSLERVRLLGPLRSKSQVEISRSDARLLGIDVPLRLSGDIAGTPGIRLSSPYGEVMLAQGVIVAKRHIHMSPLDALVMGVVHGQAVNVAVQSAGRSLVFSDVMIRVSEAMQLEFHIDTDEANAAGADQPGCVARLVRP</sequence>
<dbReference type="Proteomes" id="UP000246744">
    <property type="component" value="Unassembled WGS sequence"/>
</dbReference>
<comment type="function">
    <text evidence="12">Involved in 1,2-propanediol (1,2-PD) degradation by catalyzing the conversion of propanoyl-CoA to propanoyl-phosphate.</text>
</comment>
<dbReference type="GO" id="GO:0051144">
    <property type="term" value="P:1,2-propanediol catabolic process"/>
    <property type="evidence" value="ECO:0007669"/>
    <property type="project" value="UniProtKB-UniPathway"/>
</dbReference>
<comment type="similarity">
    <text evidence="3 12">Belongs to the PduL family.</text>
</comment>
<protein>
    <recommendedName>
        <fullName evidence="5 12">Phosphate propanoyltransferase</fullName>
        <ecNumber evidence="4 12">2.3.1.222</ecNumber>
    </recommendedName>
</protein>
<comment type="cofactor">
    <cofactor evidence="1">
        <name>Zn(2+)</name>
        <dbReference type="ChEBI" id="CHEBI:29105"/>
    </cofactor>
</comment>
<comment type="subcellular location">
    <subcellularLocation>
        <location evidence="10">Bacterial microcompartment</location>
    </subcellularLocation>
</comment>
<dbReference type="InterPro" id="IPR008300">
    <property type="entry name" value="PTAC"/>
</dbReference>
<dbReference type="AlphaFoldDB" id="A0A317Q5S7"/>
<evidence type="ECO:0000256" key="10">
    <source>
        <dbReference type="ARBA" id="ARBA00024322"/>
    </source>
</evidence>
<evidence type="ECO:0000256" key="9">
    <source>
        <dbReference type="ARBA" id="ARBA00023315"/>
    </source>
</evidence>
<evidence type="ECO:0000256" key="2">
    <source>
        <dbReference type="ARBA" id="ARBA00004836"/>
    </source>
</evidence>
<evidence type="ECO:0000256" key="8">
    <source>
        <dbReference type="ARBA" id="ARBA00022833"/>
    </source>
</evidence>
<keyword evidence="7" id="KW-0479">Metal-binding</keyword>
<comment type="caution">
    <text evidence="13">The sequence shown here is derived from an EMBL/GenBank/DDBJ whole genome shotgun (WGS) entry which is preliminary data.</text>
</comment>
<keyword evidence="14" id="KW-1185">Reference proteome</keyword>
<dbReference type="GO" id="GO:0046872">
    <property type="term" value="F:metal ion binding"/>
    <property type="evidence" value="ECO:0007669"/>
    <property type="project" value="UniProtKB-KW"/>
</dbReference>
<evidence type="ECO:0000256" key="6">
    <source>
        <dbReference type="ARBA" id="ARBA00022679"/>
    </source>
</evidence>
<dbReference type="EMBL" id="QGTS01000002">
    <property type="protein sequence ID" value="PWW11579.1"/>
    <property type="molecule type" value="Genomic_DNA"/>
</dbReference>
<name>A0A317Q5S7_9ENTR</name>
<dbReference type="GO" id="GO:0031469">
    <property type="term" value="C:bacterial microcompartment"/>
    <property type="evidence" value="ECO:0007669"/>
    <property type="project" value="UniProtKB-SubCell"/>
</dbReference>
<dbReference type="NCBIfam" id="NF011652">
    <property type="entry name" value="PRK15070.1"/>
    <property type="match status" value="1"/>
</dbReference>
<keyword evidence="8" id="KW-0862">Zinc</keyword>
<evidence type="ECO:0000256" key="4">
    <source>
        <dbReference type="ARBA" id="ARBA00012206"/>
    </source>
</evidence>
<dbReference type="PIRSF" id="PIRSF010130">
    <property type="entry name" value="PduL"/>
    <property type="match status" value="1"/>
</dbReference>
<evidence type="ECO:0000313" key="14">
    <source>
        <dbReference type="Proteomes" id="UP000246744"/>
    </source>
</evidence>
<keyword evidence="6 12" id="KW-0808">Transferase</keyword>
<evidence type="ECO:0000313" key="13">
    <source>
        <dbReference type="EMBL" id="PWW11579.1"/>
    </source>
</evidence>
<dbReference type="EC" id="2.3.1.222" evidence="4 12"/>
<dbReference type="GO" id="GO:0016747">
    <property type="term" value="F:acyltransferase activity, transferring groups other than amino-acyl groups"/>
    <property type="evidence" value="ECO:0007669"/>
    <property type="project" value="InterPro"/>
</dbReference>
<organism evidence="13 14">
    <name type="scientific">Mangrovibacter plantisponsor</name>
    <dbReference type="NCBI Taxonomy" id="451513"/>
    <lineage>
        <taxon>Bacteria</taxon>
        <taxon>Pseudomonadati</taxon>
        <taxon>Pseudomonadota</taxon>
        <taxon>Gammaproteobacteria</taxon>
        <taxon>Enterobacterales</taxon>
        <taxon>Enterobacteriaceae</taxon>
        <taxon>Mangrovibacter</taxon>
    </lineage>
</organism>
<accession>A0A317Q5S7</accession>
<evidence type="ECO:0000256" key="11">
    <source>
        <dbReference type="ARBA" id="ARBA00024446"/>
    </source>
</evidence>
<comment type="pathway">
    <text evidence="2 12">Polyol metabolism; 1,2-propanediol degradation.</text>
</comment>
<dbReference type="PANTHER" id="PTHR39453">
    <property type="entry name" value="PHOSPHATE PROPANOYLTRANSFERASE"/>
    <property type="match status" value="1"/>
</dbReference>